<comment type="caution">
    <text evidence="3">The sequence shown here is derived from an EMBL/GenBank/DDBJ whole genome shotgun (WGS) entry which is preliminary data.</text>
</comment>
<dbReference type="AlphaFoldDB" id="A0A2I1CUK1"/>
<dbReference type="GeneID" id="36548023"/>
<feature type="compositionally biased region" description="Low complexity" evidence="1">
    <location>
        <begin position="33"/>
        <end position="55"/>
    </location>
</feature>
<dbReference type="VEuPathDB" id="FungiDB:P168DRAFT_321703"/>
<evidence type="ECO:0000256" key="1">
    <source>
        <dbReference type="SAM" id="MobiDB-lite"/>
    </source>
</evidence>
<feature type="region of interest" description="Disordered" evidence="1">
    <location>
        <begin position="26"/>
        <end position="57"/>
    </location>
</feature>
<dbReference type="Proteomes" id="UP000234254">
    <property type="component" value="Unassembled WGS sequence"/>
</dbReference>
<keyword evidence="4" id="KW-1185">Reference proteome</keyword>
<sequence length="100" mass="10747">MSLAVPAFRPSSLLLSRPHRVLRQLPPLGSFARPSSSSSSSPSSSSPSRPSASRSHYSRSEFKVFPFLVLFVIGSGSYVLLVKSRTGARKPDSSPRSPDS</sequence>
<dbReference type="EMBL" id="MSFM01000012">
    <property type="protein sequence ID" value="PKY01291.1"/>
    <property type="molecule type" value="Genomic_DNA"/>
</dbReference>
<protein>
    <recommendedName>
        <fullName evidence="5">Transmembrane protein</fullName>
    </recommendedName>
</protein>
<gene>
    <name evidence="3" type="ORF">P168DRAFT_321703</name>
</gene>
<reference evidence="3" key="1">
    <citation type="submission" date="2016-12" db="EMBL/GenBank/DDBJ databases">
        <title>The genomes of Aspergillus section Nigri reveals drivers in fungal speciation.</title>
        <authorList>
            <consortium name="DOE Joint Genome Institute"/>
            <person name="Vesth T.C."/>
            <person name="Nybo J."/>
            <person name="Theobald S."/>
            <person name="Brandl J."/>
            <person name="Frisvad J.C."/>
            <person name="Nielsen K.F."/>
            <person name="Lyhne E.K."/>
            <person name="Kogle M.E."/>
            <person name="Kuo A."/>
            <person name="Riley R."/>
            <person name="Clum A."/>
            <person name="Nolan M."/>
            <person name="Lipzen A."/>
            <person name="Salamov A."/>
            <person name="Henrissat B."/>
            <person name="Wiebenga A."/>
            <person name="De vries R.P."/>
            <person name="Grigoriev I.V."/>
            <person name="Mortensen U.H."/>
            <person name="Andersen M.R."/>
            <person name="Baker S.E."/>
        </authorList>
    </citation>
    <scope>NUCLEOTIDE SEQUENCE</scope>
    <source>
        <strain evidence="3">IBT 28561</strain>
    </source>
</reference>
<evidence type="ECO:0000313" key="3">
    <source>
        <dbReference type="EMBL" id="PKY01291.1"/>
    </source>
</evidence>
<evidence type="ECO:0008006" key="5">
    <source>
        <dbReference type="Google" id="ProtNLM"/>
    </source>
</evidence>
<keyword evidence="2" id="KW-0472">Membrane</keyword>
<keyword evidence="2" id="KW-1133">Transmembrane helix</keyword>
<accession>A0A2I1CUK1</accession>
<name>A0A2I1CUK1_ASPC2</name>
<evidence type="ECO:0000313" key="4">
    <source>
        <dbReference type="Proteomes" id="UP000234254"/>
    </source>
</evidence>
<feature type="transmembrane region" description="Helical" evidence="2">
    <location>
        <begin position="64"/>
        <end position="82"/>
    </location>
</feature>
<dbReference type="OrthoDB" id="5090196at2759"/>
<evidence type="ECO:0000256" key="2">
    <source>
        <dbReference type="SAM" id="Phobius"/>
    </source>
</evidence>
<dbReference type="RefSeq" id="XP_024689885.1">
    <property type="nucleotide sequence ID" value="XM_024840499.1"/>
</dbReference>
<proteinExistence type="predicted"/>
<organism evidence="3 4">
    <name type="scientific">Aspergillus campestris (strain IBT 28561)</name>
    <dbReference type="NCBI Taxonomy" id="1392248"/>
    <lineage>
        <taxon>Eukaryota</taxon>
        <taxon>Fungi</taxon>
        <taxon>Dikarya</taxon>
        <taxon>Ascomycota</taxon>
        <taxon>Pezizomycotina</taxon>
        <taxon>Eurotiomycetes</taxon>
        <taxon>Eurotiomycetidae</taxon>
        <taxon>Eurotiales</taxon>
        <taxon>Aspergillaceae</taxon>
        <taxon>Aspergillus</taxon>
        <taxon>Aspergillus subgen. Circumdati</taxon>
    </lineage>
</organism>
<keyword evidence="2" id="KW-0812">Transmembrane</keyword>